<organism evidence="1 2">
    <name type="scientific">Fulvimarina manganoxydans</name>
    <dbReference type="NCBI Taxonomy" id="937218"/>
    <lineage>
        <taxon>Bacteria</taxon>
        <taxon>Pseudomonadati</taxon>
        <taxon>Pseudomonadota</taxon>
        <taxon>Alphaproteobacteria</taxon>
        <taxon>Hyphomicrobiales</taxon>
        <taxon>Aurantimonadaceae</taxon>
        <taxon>Fulvimarina</taxon>
    </lineage>
</organism>
<reference evidence="1 2" key="1">
    <citation type="submission" date="2017-04" db="EMBL/GenBank/DDBJ databases">
        <authorList>
            <person name="Afonso C.L."/>
            <person name="Miller P.J."/>
            <person name="Scott M.A."/>
            <person name="Spackman E."/>
            <person name="Goraichik I."/>
            <person name="Dimitrov K.M."/>
            <person name="Suarez D.L."/>
            <person name="Swayne D.E."/>
        </authorList>
    </citation>
    <scope>NUCLEOTIDE SEQUENCE [LARGE SCALE GENOMIC DNA]</scope>
    <source>
        <strain evidence="1 2">CGMCC 1.10972</strain>
    </source>
</reference>
<dbReference type="RefSeq" id="WP_084410147.1">
    <property type="nucleotide sequence ID" value="NZ_FWXR01000008.1"/>
</dbReference>
<keyword evidence="2" id="KW-1185">Reference proteome</keyword>
<dbReference type="Proteomes" id="UP000192656">
    <property type="component" value="Unassembled WGS sequence"/>
</dbReference>
<protein>
    <submittedName>
        <fullName evidence="1">Uncharacterized protein</fullName>
    </submittedName>
</protein>
<accession>A0A1W2C4S0</accession>
<dbReference type="STRING" id="937218.SAMN06297251_108163"/>
<evidence type="ECO:0000313" key="2">
    <source>
        <dbReference type="Proteomes" id="UP000192656"/>
    </source>
</evidence>
<dbReference type="AlphaFoldDB" id="A0A1W2C4S0"/>
<gene>
    <name evidence="1" type="ORF">SAMN06297251_108163</name>
</gene>
<dbReference type="OrthoDB" id="7915181at2"/>
<sequence length="221" mass="23930">MTAHAVAFARENACLHSQWQSFVFLLADALARMTGEGWTPGEHDDLTVGPHTATWTLSRSDGFVLKVSSHGKRGVATMDRRTERRRNIIADGDAVAPMFVKLPIHHFDRFADPDAIAEDLIGQVIEPSEPFHGKLVELREKRARLGRHLDDHSRDLGSILGNPAVDTNDQSGRTHLVAKGHVFGRVRLGRGGSGTLELSGLSHSAIVAIARIVAGNGTEAA</sequence>
<evidence type="ECO:0000313" key="1">
    <source>
        <dbReference type="EMBL" id="SMC80143.1"/>
    </source>
</evidence>
<dbReference type="EMBL" id="FWXR01000008">
    <property type="protein sequence ID" value="SMC80143.1"/>
    <property type="molecule type" value="Genomic_DNA"/>
</dbReference>
<name>A0A1W2C4S0_9HYPH</name>
<proteinExistence type="predicted"/>